<evidence type="ECO:0000313" key="2">
    <source>
        <dbReference type="Proteomes" id="UP000437974"/>
    </source>
</evidence>
<dbReference type="RefSeq" id="YP_009853417.1">
    <property type="nucleotide sequence ID" value="NC_048821.1"/>
</dbReference>
<protein>
    <submittedName>
        <fullName evidence="1">Uncharacterized protein</fullName>
    </submittedName>
</protein>
<accession>A0A6B9J4P9</accession>
<evidence type="ECO:0000313" key="1">
    <source>
        <dbReference type="EMBL" id="QGZ14428.1"/>
    </source>
</evidence>
<dbReference type="EMBL" id="MN562221">
    <property type="protein sequence ID" value="QGZ14428.1"/>
    <property type="molecule type" value="Genomic_DNA"/>
</dbReference>
<dbReference type="GeneID" id="55624101"/>
<reference evidence="1 2" key="1">
    <citation type="submission" date="2019-10" db="EMBL/GenBank/DDBJ databases">
        <title>Draft genome sequence of Photobacterium phage PDCC-1.</title>
        <authorList>
            <person name="Quiroz-Guzman E."/>
        </authorList>
    </citation>
    <scope>NUCLEOTIDE SEQUENCE [LARGE SCALE GENOMIC DNA]</scope>
</reference>
<dbReference type="Proteomes" id="UP000437974">
    <property type="component" value="Segment"/>
</dbReference>
<proteinExistence type="predicted"/>
<dbReference type="KEGG" id="vg:55624101"/>
<name>A0A6B9J4P9_9CAUD</name>
<sequence>MKDVNHLLAALDINLNFNLPETNVQEIMCKVCPNLALQLLKKRNEILKESLQLHCIFRVGNG</sequence>
<organism evidence="1 2">
    <name type="scientific">Photobacterium phage PDCC-1</name>
    <dbReference type="NCBI Taxonomy" id="2664246"/>
    <lineage>
        <taxon>Viruses</taxon>
        <taxon>Duplodnaviria</taxon>
        <taxon>Heunggongvirae</taxon>
        <taxon>Uroviricota</taxon>
        <taxon>Caudoviricetes</taxon>
        <taxon>Chimalliviridae</taxon>
        <taxon>Gorgonvirinae</taxon>
        <taxon>Aphroditevirus</taxon>
        <taxon>Aphroditevirus PDCC1</taxon>
    </lineage>
</organism>
<keyword evidence="2" id="KW-1185">Reference proteome</keyword>